<dbReference type="EMBL" id="PFBJ01000013">
    <property type="protein sequence ID" value="PIT91021.1"/>
    <property type="molecule type" value="Genomic_DNA"/>
</dbReference>
<gene>
    <name evidence="2" type="ORF">COU17_02500</name>
</gene>
<feature type="transmembrane region" description="Helical" evidence="1">
    <location>
        <begin position="73"/>
        <end position="91"/>
    </location>
</feature>
<feature type="transmembrane region" description="Helical" evidence="1">
    <location>
        <begin position="97"/>
        <end position="115"/>
    </location>
</feature>
<sequence>MENKKVEWLLRAGVAFAFLYPAISAVFNPFAWIGYFPVFLTSLAGEHTDWLLHLFGLSEVIIALWILIGKRIFIPASLASIYLIGIILFNIPQMDVIFRDISILAMSLALAVSYMPRKEITREAV</sequence>
<accession>A0A2M6WDZ2</accession>
<reference evidence="3" key="1">
    <citation type="submission" date="2017-09" db="EMBL/GenBank/DDBJ databases">
        <title>Depth-based differentiation of microbial function through sediment-hosted aquifers and enrichment of novel symbionts in the deep terrestrial subsurface.</title>
        <authorList>
            <person name="Probst A.J."/>
            <person name="Ladd B."/>
            <person name="Jarett J.K."/>
            <person name="Geller-Mcgrath D.E."/>
            <person name="Sieber C.M.K."/>
            <person name="Emerson J.B."/>
            <person name="Anantharaman K."/>
            <person name="Thomas B.C."/>
            <person name="Malmstrom R."/>
            <person name="Stieglmeier M."/>
            <person name="Klingl A."/>
            <person name="Woyke T."/>
            <person name="Ryan C.M."/>
            <person name="Banfield J.F."/>
        </authorList>
    </citation>
    <scope>NUCLEOTIDE SEQUENCE [LARGE SCALE GENOMIC DNA]</scope>
</reference>
<feature type="transmembrane region" description="Helical" evidence="1">
    <location>
        <begin position="50"/>
        <end position="68"/>
    </location>
</feature>
<protein>
    <recommendedName>
        <fullName evidence="4">DoxX family protein</fullName>
    </recommendedName>
</protein>
<keyword evidence="1" id="KW-0472">Membrane</keyword>
<evidence type="ECO:0000313" key="2">
    <source>
        <dbReference type="EMBL" id="PIT91021.1"/>
    </source>
</evidence>
<dbReference type="AlphaFoldDB" id="A0A2M6WDZ2"/>
<dbReference type="Proteomes" id="UP000228809">
    <property type="component" value="Unassembled WGS sequence"/>
</dbReference>
<proteinExistence type="predicted"/>
<feature type="transmembrane region" description="Helical" evidence="1">
    <location>
        <begin position="12"/>
        <end position="38"/>
    </location>
</feature>
<evidence type="ECO:0000313" key="3">
    <source>
        <dbReference type="Proteomes" id="UP000228809"/>
    </source>
</evidence>
<evidence type="ECO:0000256" key="1">
    <source>
        <dbReference type="SAM" id="Phobius"/>
    </source>
</evidence>
<name>A0A2M6WDZ2_9BACT</name>
<comment type="caution">
    <text evidence="2">The sequence shown here is derived from an EMBL/GenBank/DDBJ whole genome shotgun (WGS) entry which is preliminary data.</text>
</comment>
<keyword evidence="1" id="KW-0812">Transmembrane</keyword>
<organism evidence="2 3">
    <name type="scientific">Candidatus Kaiserbacteria bacterium CG10_big_fil_rev_8_21_14_0_10_49_17</name>
    <dbReference type="NCBI Taxonomy" id="1974609"/>
    <lineage>
        <taxon>Bacteria</taxon>
        <taxon>Candidatus Kaiseribacteriota</taxon>
    </lineage>
</organism>
<keyword evidence="1" id="KW-1133">Transmembrane helix</keyword>
<evidence type="ECO:0008006" key="4">
    <source>
        <dbReference type="Google" id="ProtNLM"/>
    </source>
</evidence>